<dbReference type="AlphaFoldDB" id="A0AAD9V5P8"/>
<evidence type="ECO:0000313" key="1">
    <source>
        <dbReference type="EMBL" id="KAK2562201.1"/>
    </source>
</evidence>
<comment type="caution">
    <text evidence="1">The sequence shown here is derived from an EMBL/GenBank/DDBJ whole genome shotgun (WGS) entry which is preliminary data.</text>
</comment>
<sequence>MECCHSSTYYGNNVQHDHLAVYLNNINISSAIPVQFLPNIKNCMSQESTSFDLSAMLHWPSIFQANCSSKVDKWS</sequence>
<gene>
    <name evidence="1" type="ORF">P5673_014980</name>
</gene>
<proteinExistence type="predicted"/>
<dbReference type="EMBL" id="JARQWQ010000030">
    <property type="protein sequence ID" value="KAK2562201.1"/>
    <property type="molecule type" value="Genomic_DNA"/>
</dbReference>
<keyword evidence="2" id="KW-1185">Reference proteome</keyword>
<accession>A0AAD9V5P8</accession>
<name>A0AAD9V5P8_ACRCE</name>
<reference evidence="1" key="2">
    <citation type="journal article" date="2023" name="Science">
        <title>Genomic signatures of disease resistance in endangered staghorn corals.</title>
        <authorList>
            <person name="Vollmer S.V."/>
            <person name="Selwyn J.D."/>
            <person name="Despard B.A."/>
            <person name="Roesel C.L."/>
        </authorList>
    </citation>
    <scope>NUCLEOTIDE SEQUENCE</scope>
    <source>
        <strain evidence="1">K2</strain>
    </source>
</reference>
<reference evidence="1" key="1">
    <citation type="journal article" date="2023" name="G3 (Bethesda)">
        <title>Whole genome assembly and annotation of the endangered Caribbean coral Acropora cervicornis.</title>
        <authorList>
            <person name="Selwyn J.D."/>
            <person name="Vollmer S.V."/>
        </authorList>
    </citation>
    <scope>NUCLEOTIDE SEQUENCE</scope>
    <source>
        <strain evidence="1">K2</strain>
    </source>
</reference>
<dbReference type="Proteomes" id="UP001249851">
    <property type="component" value="Unassembled WGS sequence"/>
</dbReference>
<protein>
    <submittedName>
        <fullName evidence="1">Uncharacterized protein</fullName>
    </submittedName>
</protein>
<evidence type="ECO:0000313" key="2">
    <source>
        <dbReference type="Proteomes" id="UP001249851"/>
    </source>
</evidence>
<organism evidence="1 2">
    <name type="scientific">Acropora cervicornis</name>
    <name type="common">Staghorn coral</name>
    <dbReference type="NCBI Taxonomy" id="6130"/>
    <lineage>
        <taxon>Eukaryota</taxon>
        <taxon>Metazoa</taxon>
        <taxon>Cnidaria</taxon>
        <taxon>Anthozoa</taxon>
        <taxon>Hexacorallia</taxon>
        <taxon>Scleractinia</taxon>
        <taxon>Astrocoeniina</taxon>
        <taxon>Acroporidae</taxon>
        <taxon>Acropora</taxon>
    </lineage>
</organism>